<protein>
    <submittedName>
        <fullName evidence="2">Uncharacterized protein</fullName>
    </submittedName>
</protein>
<evidence type="ECO:0000313" key="2">
    <source>
        <dbReference type="EMBL" id="KAG2619626.1"/>
    </source>
</evidence>
<sequence>MSGGGRCPRRHRCSRRQWSRRRHEVGVKICDAEDGVECVVKPGDVGIQSDDKDSICVRDRRTVRSRLRVNAEGIPYVLDSEDEDSGMEVDADGVAVTAEGAATANGVDQSLDRPPMAGTGATGEDLPLGPTVVSPDDASSMEVAPEVAARLKEVVANMDPIYHEVFISMYKIMCQRQQHSYACPPSCLLCTQELNGEFGSNLVQICKC</sequence>
<feature type="region of interest" description="Disordered" evidence="1">
    <location>
        <begin position="106"/>
        <end position="129"/>
    </location>
</feature>
<evidence type="ECO:0000256" key="1">
    <source>
        <dbReference type="SAM" id="MobiDB-lite"/>
    </source>
</evidence>
<accession>A0A8T0UEY7</accession>
<proteinExistence type="predicted"/>
<dbReference type="Proteomes" id="UP000823388">
    <property type="component" value="Chromosome 3N"/>
</dbReference>
<dbReference type="AlphaFoldDB" id="A0A8T0UEY7"/>
<reference evidence="2" key="1">
    <citation type="submission" date="2020-05" db="EMBL/GenBank/DDBJ databases">
        <title>WGS assembly of Panicum virgatum.</title>
        <authorList>
            <person name="Lovell J.T."/>
            <person name="Jenkins J."/>
            <person name="Shu S."/>
            <person name="Juenger T.E."/>
            <person name="Schmutz J."/>
        </authorList>
    </citation>
    <scope>NUCLEOTIDE SEQUENCE</scope>
    <source>
        <strain evidence="2">AP13</strain>
    </source>
</reference>
<dbReference type="EMBL" id="CM029042">
    <property type="protein sequence ID" value="KAG2619626.1"/>
    <property type="molecule type" value="Genomic_DNA"/>
</dbReference>
<name>A0A8T0UEY7_PANVG</name>
<comment type="caution">
    <text evidence="2">The sequence shown here is derived from an EMBL/GenBank/DDBJ whole genome shotgun (WGS) entry which is preliminary data.</text>
</comment>
<evidence type="ECO:0000313" key="3">
    <source>
        <dbReference type="Proteomes" id="UP000823388"/>
    </source>
</evidence>
<organism evidence="2 3">
    <name type="scientific">Panicum virgatum</name>
    <name type="common">Blackwell switchgrass</name>
    <dbReference type="NCBI Taxonomy" id="38727"/>
    <lineage>
        <taxon>Eukaryota</taxon>
        <taxon>Viridiplantae</taxon>
        <taxon>Streptophyta</taxon>
        <taxon>Embryophyta</taxon>
        <taxon>Tracheophyta</taxon>
        <taxon>Spermatophyta</taxon>
        <taxon>Magnoliopsida</taxon>
        <taxon>Liliopsida</taxon>
        <taxon>Poales</taxon>
        <taxon>Poaceae</taxon>
        <taxon>PACMAD clade</taxon>
        <taxon>Panicoideae</taxon>
        <taxon>Panicodae</taxon>
        <taxon>Paniceae</taxon>
        <taxon>Panicinae</taxon>
        <taxon>Panicum</taxon>
        <taxon>Panicum sect. Hiantes</taxon>
    </lineage>
</organism>
<keyword evidence="3" id="KW-1185">Reference proteome</keyword>
<gene>
    <name evidence="2" type="ORF">PVAP13_3NG118101</name>
</gene>